<comment type="caution">
    <text evidence="1">The sequence shown here is derived from an EMBL/GenBank/DDBJ whole genome shotgun (WGS) entry which is preliminary data.</text>
</comment>
<dbReference type="AlphaFoldDB" id="A0A147ITQ3"/>
<dbReference type="EMBL" id="LDTE01000060">
    <property type="protein sequence ID" value="KTT98848.1"/>
    <property type="molecule type" value="Genomic_DNA"/>
</dbReference>
<evidence type="ECO:0000313" key="2">
    <source>
        <dbReference type="Proteomes" id="UP000074072"/>
    </source>
</evidence>
<gene>
    <name evidence="1" type="ORF">SB4_10120</name>
</gene>
<dbReference type="Proteomes" id="UP000074072">
    <property type="component" value="Unassembled WGS sequence"/>
</dbReference>
<dbReference type="PATRIC" id="fig|33051.4.peg.2768"/>
<dbReference type="OrthoDB" id="7570953at2"/>
<accession>A0A147ITQ3</accession>
<dbReference type="RefSeq" id="WP_058752475.1">
    <property type="nucleotide sequence ID" value="NZ_LDTE01000060.1"/>
</dbReference>
<organism evidence="1 2">
    <name type="scientific">Sphingomonas sanguinis</name>
    <dbReference type="NCBI Taxonomy" id="33051"/>
    <lineage>
        <taxon>Bacteria</taxon>
        <taxon>Pseudomonadati</taxon>
        <taxon>Pseudomonadota</taxon>
        <taxon>Alphaproteobacteria</taxon>
        <taxon>Sphingomonadales</taxon>
        <taxon>Sphingomonadaceae</taxon>
        <taxon>Sphingomonas</taxon>
    </lineage>
</organism>
<evidence type="ECO:0000313" key="1">
    <source>
        <dbReference type="EMBL" id="KTT98848.1"/>
    </source>
</evidence>
<protein>
    <submittedName>
        <fullName evidence="1">Uncharacterized protein</fullName>
    </submittedName>
</protein>
<name>A0A147ITQ3_9SPHN</name>
<sequence>MALTLTAGTTTGCTIGRMQGFDTLAVTPGLEAISLSGLPFADSGHVRLGSASGSVAWREGRDAIGWGPDGIGSPADQVRVGQVARFGVYAFDLDGDPVRPGHLEARCRYGRTENRGQLSSIEIVTPGRPLRLQCAYRVDGRDTGMLELAAAPSQASPVEPRAGLMRFDGHALIVQSDHAMDGVGTRTDSPMGYRVTTPEGRIVAVVETNGWRSRRLLLSTDPAERPAERPAAVAAALSLALFHDPGDTD</sequence>
<reference evidence="1 2" key="1">
    <citation type="journal article" date="2016" name="Front. Microbiol.">
        <title>Genomic Resource of Rice Seed Associated Bacteria.</title>
        <authorList>
            <person name="Midha S."/>
            <person name="Bansal K."/>
            <person name="Sharma S."/>
            <person name="Kumar N."/>
            <person name="Patil P.P."/>
            <person name="Chaudhry V."/>
            <person name="Patil P.B."/>
        </authorList>
    </citation>
    <scope>NUCLEOTIDE SEQUENCE [LARGE SCALE GENOMIC DNA]</scope>
    <source>
        <strain evidence="1 2">SB4</strain>
    </source>
</reference>
<proteinExistence type="predicted"/>